<dbReference type="InterPro" id="IPR051840">
    <property type="entry name" value="NifX/NifY_domain"/>
</dbReference>
<dbReference type="GO" id="GO:0051540">
    <property type="term" value="F:metal cluster binding"/>
    <property type="evidence" value="ECO:0007669"/>
    <property type="project" value="InterPro"/>
</dbReference>
<reference evidence="4 5" key="1">
    <citation type="journal article" date="2003" name="Int. J. Syst. Evol. Microbiol.">
        <title>Bacillus nealsonii sp. nov., isolated from a spacecraft-assembly facility, whose spores are gamma-radiation resistant.</title>
        <authorList>
            <person name="Venkateswaran K."/>
            <person name="Kempf M."/>
            <person name="Chen F."/>
            <person name="Satomi M."/>
            <person name="Nicholson W."/>
            <person name="Kern R."/>
        </authorList>
    </citation>
    <scope>NUCLEOTIDE SEQUENCE [LARGE SCALE GENOMIC DNA]</scope>
    <source>
        <strain evidence="4 5">FO-92</strain>
    </source>
</reference>
<feature type="domain" description="Dinitrogenase iron-molybdenum cofactor biosynthesis" evidence="3">
    <location>
        <begin position="9"/>
        <end position="103"/>
    </location>
</feature>
<dbReference type="Gene3D" id="3.30.420.130">
    <property type="entry name" value="Dinitrogenase iron-molybdenum cofactor biosynthesis domain"/>
    <property type="match status" value="1"/>
</dbReference>
<evidence type="ECO:0000256" key="1">
    <source>
        <dbReference type="ARBA" id="ARBA00010285"/>
    </source>
</evidence>
<evidence type="ECO:0000259" key="3">
    <source>
        <dbReference type="Pfam" id="PF02579"/>
    </source>
</evidence>
<dbReference type="EMBL" id="PISE01000044">
    <property type="protein sequence ID" value="PKG22339.1"/>
    <property type="molecule type" value="Genomic_DNA"/>
</dbReference>
<dbReference type="GO" id="GO:0009399">
    <property type="term" value="P:nitrogen fixation"/>
    <property type="evidence" value="ECO:0007669"/>
    <property type="project" value="InterPro"/>
</dbReference>
<keyword evidence="2" id="KW-0535">Nitrogen fixation</keyword>
<name>A0A2N0YYK7_9BACI</name>
<dbReference type="AlphaFoldDB" id="A0A2N0YYK7"/>
<dbReference type="CDD" id="cd00853">
    <property type="entry name" value="NifX"/>
    <property type="match status" value="1"/>
</dbReference>
<dbReference type="OrthoDB" id="9797941at2"/>
<sequence length="130" mass="14939">MKVAFSTADGESINTHFGYSAAFDIYEITKGRYEKLATRVIINEENNNESDRIEERLNLIIDCTLLFITQIGPTAAARVTRNKIMPVKVKEDTLIKEQLDKLLKMLQTNPPLWLVKAMNDRTKEEEHLQS</sequence>
<evidence type="ECO:0000313" key="4">
    <source>
        <dbReference type="EMBL" id="PKG22339.1"/>
    </source>
</evidence>
<dbReference type="SUPFAM" id="SSF53146">
    <property type="entry name" value="Nitrogenase accessory factor-like"/>
    <property type="match status" value="1"/>
</dbReference>
<evidence type="ECO:0000313" key="5">
    <source>
        <dbReference type="Proteomes" id="UP000233375"/>
    </source>
</evidence>
<dbReference type="InterPro" id="IPR034169">
    <property type="entry name" value="NifX-like"/>
</dbReference>
<keyword evidence="5" id="KW-1185">Reference proteome</keyword>
<proteinExistence type="inferred from homology"/>
<protein>
    <submittedName>
        <fullName evidence="4">Nitrogen fixation protein NifX</fullName>
    </submittedName>
</protein>
<dbReference type="InterPro" id="IPR036105">
    <property type="entry name" value="DiNase_FeMo-co_biosyn_sf"/>
</dbReference>
<dbReference type="NCBIfam" id="TIGR02663">
    <property type="entry name" value="nifX"/>
    <property type="match status" value="1"/>
</dbReference>
<gene>
    <name evidence="4" type="primary">nifX</name>
    <name evidence="4" type="ORF">CWS01_17890</name>
</gene>
<dbReference type="Pfam" id="PF02579">
    <property type="entry name" value="Nitro_FeMo-Co"/>
    <property type="match status" value="1"/>
</dbReference>
<dbReference type="PANTHER" id="PTHR33937">
    <property type="entry name" value="IRON-MOLYBDENUM PROTEIN-RELATED-RELATED"/>
    <property type="match status" value="1"/>
</dbReference>
<comment type="similarity">
    <text evidence="1">Belongs to the NifX/NifY family.</text>
</comment>
<evidence type="ECO:0000256" key="2">
    <source>
        <dbReference type="ARBA" id="ARBA00023231"/>
    </source>
</evidence>
<dbReference type="InterPro" id="IPR003731">
    <property type="entry name" value="Di-Nase_FeMo-co_biosynth"/>
</dbReference>
<dbReference type="Proteomes" id="UP000233375">
    <property type="component" value="Unassembled WGS sequence"/>
</dbReference>
<organism evidence="4 5">
    <name type="scientific">Niallia nealsonii</name>
    <dbReference type="NCBI Taxonomy" id="115979"/>
    <lineage>
        <taxon>Bacteria</taxon>
        <taxon>Bacillati</taxon>
        <taxon>Bacillota</taxon>
        <taxon>Bacilli</taxon>
        <taxon>Bacillales</taxon>
        <taxon>Bacillaceae</taxon>
        <taxon>Niallia</taxon>
    </lineage>
</organism>
<dbReference type="PANTHER" id="PTHR33937:SF1">
    <property type="entry name" value="IRON-MOLIBDENUM COFACTOR PROCESSING PROTEIN"/>
    <property type="match status" value="1"/>
</dbReference>
<comment type="caution">
    <text evidence="4">The sequence shown here is derived from an EMBL/GenBank/DDBJ whole genome shotgun (WGS) entry which is preliminary data.</text>
</comment>
<dbReference type="InterPro" id="IPR013480">
    <property type="entry name" value="NifX"/>
</dbReference>
<accession>A0A2N0YYK7</accession>